<accession>A0A6S7BN33</accession>
<evidence type="ECO:0000256" key="1">
    <source>
        <dbReference type="PIRSR" id="PIRSR640198-1"/>
    </source>
</evidence>
<dbReference type="Gene3D" id="1.10.3290.10">
    <property type="entry name" value="Fido-like domain"/>
    <property type="match status" value="1"/>
</dbReference>
<organism evidence="4 5">
    <name type="scientific">Paraburkholderia ultramafica</name>
    <dbReference type="NCBI Taxonomy" id="1544867"/>
    <lineage>
        <taxon>Bacteria</taxon>
        <taxon>Pseudomonadati</taxon>
        <taxon>Pseudomonadota</taxon>
        <taxon>Betaproteobacteria</taxon>
        <taxon>Burkholderiales</taxon>
        <taxon>Burkholderiaceae</taxon>
        <taxon>Paraburkholderia</taxon>
    </lineage>
</organism>
<keyword evidence="2" id="KW-0067">ATP-binding</keyword>
<feature type="binding site" evidence="2">
    <location>
        <begin position="403"/>
        <end position="410"/>
    </location>
    <ligand>
        <name>ATP</name>
        <dbReference type="ChEBI" id="CHEBI:30616"/>
    </ligand>
</feature>
<protein>
    <recommendedName>
        <fullName evidence="3">Fido domain-containing protein</fullName>
    </recommendedName>
</protein>
<keyword evidence="5" id="KW-1185">Reference proteome</keyword>
<name>A0A6S7BN33_9BURK</name>
<evidence type="ECO:0000256" key="2">
    <source>
        <dbReference type="PIRSR" id="PIRSR640198-2"/>
    </source>
</evidence>
<feature type="active site" evidence="1">
    <location>
        <position position="399"/>
    </location>
</feature>
<dbReference type="EMBL" id="CADIKK010000013">
    <property type="protein sequence ID" value="CAB3790828.1"/>
    <property type="molecule type" value="Genomic_DNA"/>
</dbReference>
<keyword evidence="2" id="KW-0547">Nucleotide-binding</keyword>
<evidence type="ECO:0000313" key="4">
    <source>
        <dbReference type="EMBL" id="CAB3790828.1"/>
    </source>
</evidence>
<reference evidence="4 5" key="1">
    <citation type="submission" date="2020-04" db="EMBL/GenBank/DDBJ databases">
        <authorList>
            <person name="De Canck E."/>
        </authorList>
    </citation>
    <scope>NUCLEOTIDE SEQUENCE [LARGE SCALE GENOMIC DNA]</scope>
    <source>
        <strain evidence="4 5">LMG 28614</strain>
    </source>
</reference>
<dbReference type="PANTHER" id="PTHR13504:SF38">
    <property type="entry name" value="FIDO DOMAIN-CONTAINING PROTEIN"/>
    <property type="match status" value="1"/>
</dbReference>
<dbReference type="InterPro" id="IPR040198">
    <property type="entry name" value="Fido_containing"/>
</dbReference>
<evidence type="ECO:0000259" key="3">
    <source>
        <dbReference type="PROSITE" id="PS51459"/>
    </source>
</evidence>
<dbReference type="PROSITE" id="PS51459">
    <property type="entry name" value="FIDO"/>
    <property type="match status" value="1"/>
</dbReference>
<feature type="domain" description="Fido" evidence="3">
    <location>
        <begin position="325"/>
        <end position="457"/>
    </location>
</feature>
<dbReference type="Proteomes" id="UP000494365">
    <property type="component" value="Unassembled WGS sequence"/>
</dbReference>
<dbReference type="GO" id="GO:0005524">
    <property type="term" value="F:ATP binding"/>
    <property type="evidence" value="ECO:0007669"/>
    <property type="project" value="UniProtKB-KW"/>
</dbReference>
<dbReference type="RefSeq" id="WP_175150432.1">
    <property type="nucleotide sequence ID" value="NZ_CADIKK010000013.1"/>
</dbReference>
<dbReference type="InterPro" id="IPR003812">
    <property type="entry name" value="Fido"/>
</dbReference>
<dbReference type="InterPro" id="IPR036597">
    <property type="entry name" value="Fido-like_dom_sf"/>
</dbReference>
<sequence length="503" mass="56058">MTQNSDRETAEVLFSVEDDAHARALRRLAETGALRRIYAGVYTRNLDSPVEAVVLRNWAAIVSHLLPGAVLAYRSALEHRPVDGVLHVRRGRTRRKLELPGLTIEVFSGAGAQPLLEPPAPDLPHRNIYMPGEARGFLENMGTARGAAARVLPQEDIEARLDKILTIRGDFKLNDLRDQARAIADKLDMAAEGKRLDGLIGALLGTHEEKKLRSKLALARAAGKPYDPDRLELFDVLHASLSGAVFAHPTDPATRGTSLENFAFFEAYFSNFIEGTTFEVEEAEQIVFEGAIIPNRSEDSHDILGTFRAASTTPWRNGPAPTAGDFLDWLKSVNALVMQARPDKRPGQWKEKRNMAGNTLFVLPEHVPATLAEGFERISSLTDPVARALMTMFVVAEVHPFLDGNGRSARLAMNCVLSEAGVCRIIVPTVYREDYLLPLKRLTNDRDAAPYIRSMTRIHDWTSRFDYGQPRHDVQDQFDRCNAFKEDLKNYRLIFPENGASRG</sequence>
<feature type="binding site" evidence="2">
    <location>
        <position position="444"/>
    </location>
    <ligand>
        <name>ATP</name>
        <dbReference type="ChEBI" id="CHEBI:30616"/>
    </ligand>
</feature>
<dbReference type="AlphaFoldDB" id="A0A6S7BN33"/>
<proteinExistence type="predicted"/>
<dbReference type="PANTHER" id="PTHR13504">
    <property type="entry name" value="FIDO DOMAIN-CONTAINING PROTEIN DDB_G0283145"/>
    <property type="match status" value="1"/>
</dbReference>
<dbReference type="Pfam" id="PF02661">
    <property type="entry name" value="Fic"/>
    <property type="match status" value="1"/>
</dbReference>
<dbReference type="SUPFAM" id="SSF140931">
    <property type="entry name" value="Fic-like"/>
    <property type="match status" value="1"/>
</dbReference>
<gene>
    <name evidence="4" type="ORF">LMG28614_03167</name>
</gene>
<evidence type="ECO:0000313" key="5">
    <source>
        <dbReference type="Proteomes" id="UP000494365"/>
    </source>
</evidence>